<sequence length="69" mass="7317">MLTEQGTADEDGFAVNAGHTPAVVTQIGNGGFELVHRLSWENLGCRIAYDPGEDKEEKKAGLTGLASRS</sequence>
<dbReference type="EMBL" id="BMJA01000001">
    <property type="protein sequence ID" value="GGA17357.1"/>
    <property type="molecule type" value="Genomic_DNA"/>
</dbReference>
<evidence type="ECO:0000313" key="2">
    <source>
        <dbReference type="Proteomes" id="UP000620046"/>
    </source>
</evidence>
<proteinExistence type="predicted"/>
<organism evidence="1 2">
    <name type="scientific">Dyella nitratireducens</name>
    <dbReference type="NCBI Taxonomy" id="1849580"/>
    <lineage>
        <taxon>Bacteria</taxon>
        <taxon>Pseudomonadati</taxon>
        <taxon>Pseudomonadota</taxon>
        <taxon>Gammaproteobacteria</taxon>
        <taxon>Lysobacterales</taxon>
        <taxon>Rhodanobacteraceae</taxon>
        <taxon>Dyella</taxon>
    </lineage>
</organism>
<accession>A0ABQ1FIT6</accession>
<comment type="caution">
    <text evidence="1">The sequence shown here is derived from an EMBL/GenBank/DDBJ whole genome shotgun (WGS) entry which is preliminary data.</text>
</comment>
<keyword evidence="2" id="KW-1185">Reference proteome</keyword>
<gene>
    <name evidence="1" type="ORF">GCM10010981_01390</name>
</gene>
<dbReference type="Proteomes" id="UP000620046">
    <property type="component" value="Unassembled WGS sequence"/>
</dbReference>
<reference evidence="2" key="1">
    <citation type="journal article" date="2019" name="Int. J. Syst. Evol. Microbiol.">
        <title>The Global Catalogue of Microorganisms (GCM) 10K type strain sequencing project: providing services to taxonomists for standard genome sequencing and annotation.</title>
        <authorList>
            <consortium name="The Broad Institute Genomics Platform"/>
            <consortium name="The Broad Institute Genome Sequencing Center for Infectious Disease"/>
            <person name="Wu L."/>
            <person name="Ma J."/>
        </authorList>
    </citation>
    <scope>NUCLEOTIDE SEQUENCE [LARGE SCALE GENOMIC DNA]</scope>
    <source>
        <strain evidence="2">CGMCC 1.15439</strain>
    </source>
</reference>
<name>A0ABQ1FIT6_9GAMM</name>
<protein>
    <submittedName>
        <fullName evidence="1">Uncharacterized protein</fullName>
    </submittedName>
</protein>
<evidence type="ECO:0000313" key="1">
    <source>
        <dbReference type="EMBL" id="GGA17357.1"/>
    </source>
</evidence>